<accession>A0A9P9EH00</accession>
<gene>
    <name evidence="2" type="ORF">B0J13DRAFT_82575</name>
</gene>
<evidence type="ECO:0000313" key="3">
    <source>
        <dbReference type="Proteomes" id="UP000717696"/>
    </source>
</evidence>
<comment type="caution">
    <text evidence="2">The sequence shown here is derived from an EMBL/GenBank/DDBJ whole genome shotgun (WGS) entry which is preliminary data.</text>
</comment>
<protein>
    <submittedName>
        <fullName evidence="2">Heterokaryon incompatibility protein-domain-containing protein</fullName>
    </submittedName>
</protein>
<dbReference type="EMBL" id="JAGMUU010000016">
    <property type="protein sequence ID" value="KAH7136926.1"/>
    <property type="molecule type" value="Genomic_DNA"/>
</dbReference>
<dbReference type="AlphaFoldDB" id="A0A9P9EH00"/>
<sequence length="763" mass="86980">MTATWTPLYEHHVDEDAEIDLHQLCATCTRLRQESHLLRSLLSGDKIRLAASETFSLCTAAQLKAGYLDACHLCALLWARAEGHLLDEGSHVILDLQARNFSVEHSLEAQGSSLGKFWRKHVPRFIGETGVVIMQIRKTSSREPPSTGKLQPRRNALYIYRSTNPDLNQETFKSRSEPISSKSEKKLAHIESWYRRCSRDHAKCTAYSRMVAPTNQLPSRLLDLRGDKVRLECDMGNQPQLRYTTLSHIWGSDPKAYLCLTKACLEDFKSDIVPSSLPTKYLEAIRITRALGFHYLWIDSLCIIQDSDEDWAKEALNMASVYGRTACNISFVYPTSDESNKKHLRDPRLGVPCLLFQNADQKDATQSNSLVVQQAPGFISRFWSPNTYKDYWPLLSRAWAIQERLLCPRNLYYGQDRLMWECCETVEDEFWGPLDNSARSKSRFYAIFAGVENQVNGGRSMFASFRGQWRYLIHEYRIAELSFETDRIIAFAGIVGAVQSHTGFVYLAGVWKEFAEFDLLWVVHPPPPESDFYEGQVEIEAEMRPTPSWSWFKVPPHPPLASEARDTIAFHVYSAMYARSEHTIYKTRVVLVEHPKLASNPASLLHDFSGLSITLKARKIPCTLEWDATTLRLLPRGRYQLSNSYMKPKDGMHYHHDAMYAFPDFPVPVGACMVLTMLEAWVLKDDKESTYDMASWPESTNRDGSRTLWQYAGLVVVPAGQIGAGKECWKRIGVFMFSDVVDGKGIVEVPFDMSGEEEEVVLV</sequence>
<dbReference type="PANTHER" id="PTHR33112:SF8">
    <property type="entry name" value="HETEROKARYON INCOMPATIBILITY DOMAIN-CONTAINING PROTEIN"/>
    <property type="match status" value="1"/>
</dbReference>
<keyword evidence="3" id="KW-1185">Reference proteome</keyword>
<dbReference type="InterPro" id="IPR010730">
    <property type="entry name" value="HET"/>
</dbReference>
<dbReference type="PANTHER" id="PTHR33112">
    <property type="entry name" value="DOMAIN PROTEIN, PUTATIVE-RELATED"/>
    <property type="match status" value="1"/>
</dbReference>
<dbReference type="Pfam" id="PF06985">
    <property type="entry name" value="HET"/>
    <property type="match status" value="1"/>
</dbReference>
<reference evidence="2" key="1">
    <citation type="journal article" date="2021" name="Nat. Commun.">
        <title>Genetic determinants of endophytism in the Arabidopsis root mycobiome.</title>
        <authorList>
            <person name="Mesny F."/>
            <person name="Miyauchi S."/>
            <person name="Thiergart T."/>
            <person name="Pickel B."/>
            <person name="Atanasova L."/>
            <person name="Karlsson M."/>
            <person name="Huettel B."/>
            <person name="Barry K.W."/>
            <person name="Haridas S."/>
            <person name="Chen C."/>
            <person name="Bauer D."/>
            <person name="Andreopoulos W."/>
            <person name="Pangilinan J."/>
            <person name="LaButti K."/>
            <person name="Riley R."/>
            <person name="Lipzen A."/>
            <person name="Clum A."/>
            <person name="Drula E."/>
            <person name="Henrissat B."/>
            <person name="Kohler A."/>
            <person name="Grigoriev I.V."/>
            <person name="Martin F.M."/>
            <person name="Hacquard S."/>
        </authorList>
    </citation>
    <scope>NUCLEOTIDE SEQUENCE</scope>
    <source>
        <strain evidence="2">MPI-CAGE-AT-0021</strain>
    </source>
</reference>
<feature type="domain" description="Heterokaryon incompatibility" evidence="1">
    <location>
        <begin position="243"/>
        <end position="403"/>
    </location>
</feature>
<name>A0A9P9EH00_9HYPO</name>
<evidence type="ECO:0000259" key="1">
    <source>
        <dbReference type="Pfam" id="PF06985"/>
    </source>
</evidence>
<evidence type="ECO:0000313" key="2">
    <source>
        <dbReference type="EMBL" id="KAH7136926.1"/>
    </source>
</evidence>
<proteinExistence type="predicted"/>
<dbReference type="Proteomes" id="UP000717696">
    <property type="component" value="Unassembled WGS sequence"/>
</dbReference>
<organism evidence="2 3">
    <name type="scientific">Dactylonectria estremocensis</name>
    <dbReference type="NCBI Taxonomy" id="1079267"/>
    <lineage>
        <taxon>Eukaryota</taxon>
        <taxon>Fungi</taxon>
        <taxon>Dikarya</taxon>
        <taxon>Ascomycota</taxon>
        <taxon>Pezizomycotina</taxon>
        <taxon>Sordariomycetes</taxon>
        <taxon>Hypocreomycetidae</taxon>
        <taxon>Hypocreales</taxon>
        <taxon>Nectriaceae</taxon>
        <taxon>Dactylonectria</taxon>
    </lineage>
</organism>
<dbReference type="OrthoDB" id="5362512at2759"/>